<dbReference type="AlphaFoldDB" id="A0A9P8AR45"/>
<sequence>MFSGIIALLLPVVLAVASPLVARSDVTALEAAFDGMAKTVLAIQESCKAFSESVDLTHATAVGNAAKTLDSDAIPFVPKNVTERRCAPLSRTLPSLLSILEGIVALKDDFNTICVVSIVCIIVNDLAADNCELMNNLIAATPAFYKTCANDLNDKLVAEATKVQVTFC</sequence>
<feature type="chain" id="PRO_5040171684" evidence="1">
    <location>
        <begin position="18"/>
        <end position="168"/>
    </location>
</feature>
<evidence type="ECO:0000256" key="1">
    <source>
        <dbReference type="SAM" id="SignalP"/>
    </source>
</evidence>
<dbReference type="Proteomes" id="UP000812287">
    <property type="component" value="Unassembled WGS sequence"/>
</dbReference>
<keyword evidence="3" id="KW-1185">Reference proteome</keyword>
<reference evidence="2" key="1">
    <citation type="submission" date="2020-11" db="EMBL/GenBank/DDBJ databases">
        <title>Adaptations for nitrogen fixation in a non-lichenized fungal sporocarp promotes dispersal by wood-feeding termites.</title>
        <authorList>
            <consortium name="DOE Joint Genome Institute"/>
            <person name="Koch R.A."/>
            <person name="Yoon G."/>
            <person name="Arayal U."/>
            <person name="Lail K."/>
            <person name="Amirebrahimi M."/>
            <person name="Labutti K."/>
            <person name="Lipzen A."/>
            <person name="Riley R."/>
            <person name="Barry K."/>
            <person name="Henrissat B."/>
            <person name="Grigoriev I.V."/>
            <person name="Herr J.R."/>
            <person name="Aime M.C."/>
        </authorList>
    </citation>
    <scope>NUCLEOTIDE SEQUENCE</scope>
    <source>
        <strain evidence="2">MCA 3950</strain>
    </source>
</reference>
<proteinExistence type="predicted"/>
<dbReference type="OrthoDB" id="2858951at2759"/>
<comment type="caution">
    <text evidence="2">The sequence shown here is derived from an EMBL/GenBank/DDBJ whole genome shotgun (WGS) entry which is preliminary data.</text>
</comment>
<evidence type="ECO:0000313" key="2">
    <source>
        <dbReference type="EMBL" id="KAG7443497.1"/>
    </source>
</evidence>
<accession>A0A9P8AR45</accession>
<dbReference type="GeneID" id="66112858"/>
<dbReference type="EMBL" id="MU250545">
    <property type="protein sequence ID" value="KAG7443497.1"/>
    <property type="molecule type" value="Genomic_DNA"/>
</dbReference>
<protein>
    <submittedName>
        <fullName evidence="2">Uncharacterized protein</fullName>
    </submittedName>
</protein>
<organism evidence="2 3">
    <name type="scientific">Guyanagaster necrorhizus</name>
    <dbReference type="NCBI Taxonomy" id="856835"/>
    <lineage>
        <taxon>Eukaryota</taxon>
        <taxon>Fungi</taxon>
        <taxon>Dikarya</taxon>
        <taxon>Basidiomycota</taxon>
        <taxon>Agaricomycotina</taxon>
        <taxon>Agaricomycetes</taxon>
        <taxon>Agaricomycetidae</taxon>
        <taxon>Agaricales</taxon>
        <taxon>Marasmiineae</taxon>
        <taxon>Physalacriaceae</taxon>
        <taxon>Guyanagaster</taxon>
    </lineage>
</organism>
<evidence type="ECO:0000313" key="3">
    <source>
        <dbReference type="Proteomes" id="UP000812287"/>
    </source>
</evidence>
<feature type="signal peptide" evidence="1">
    <location>
        <begin position="1"/>
        <end position="17"/>
    </location>
</feature>
<name>A0A9P8AR45_9AGAR</name>
<dbReference type="RefSeq" id="XP_043036997.1">
    <property type="nucleotide sequence ID" value="XM_043190561.1"/>
</dbReference>
<gene>
    <name evidence="2" type="ORF">BT62DRAFT_996038</name>
</gene>
<keyword evidence="1" id="KW-0732">Signal</keyword>